<gene>
    <name evidence="2" type="ORF">CLV70_101311</name>
</gene>
<feature type="region of interest" description="Disordered" evidence="1">
    <location>
        <begin position="1"/>
        <end position="22"/>
    </location>
</feature>
<dbReference type="InterPro" id="IPR018641">
    <property type="entry name" value="Trfase_1_rSAM/seldom-assoc"/>
</dbReference>
<dbReference type="Pfam" id="PF09837">
    <property type="entry name" value="DUF2064"/>
    <property type="match status" value="1"/>
</dbReference>
<dbReference type="PANTHER" id="PTHR36529">
    <property type="entry name" value="SLL1095 PROTEIN"/>
    <property type="match status" value="1"/>
</dbReference>
<organism evidence="2 3">
    <name type="scientific">Pseudosporangium ferrugineum</name>
    <dbReference type="NCBI Taxonomy" id="439699"/>
    <lineage>
        <taxon>Bacteria</taxon>
        <taxon>Bacillati</taxon>
        <taxon>Actinomycetota</taxon>
        <taxon>Actinomycetes</taxon>
        <taxon>Micromonosporales</taxon>
        <taxon>Micromonosporaceae</taxon>
        <taxon>Pseudosporangium</taxon>
    </lineage>
</organism>
<evidence type="ECO:0000256" key="1">
    <source>
        <dbReference type="SAM" id="MobiDB-lite"/>
    </source>
</evidence>
<keyword evidence="3" id="KW-1185">Reference proteome</keyword>
<evidence type="ECO:0008006" key="4">
    <source>
        <dbReference type="Google" id="ProtNLM"/>
    </source>
</evidence>
<dbReference type="RefSeq" id="WP_106124488.1">
    <property type="nucleotide sequence ID" value="NZ_PVZG01000001.1"/>
</dbReference>
<dbReference type="OrthoDB" id="3405735at2"/>
<sequence length="126" mass="13627">MTCQFRAGPGGPRSFAGRRPYRCDPGRARALRQARRAADARHEDPFLMIAMDTPQVTPELLGDAYDLLRSFDAVIGPTTDGGWYAFGLREPSRGADLETLTDSNALTLAALRLGLRVALLPTLPAG</sequence>
<comment type="caution">
    <text evidence="2">The sequence shown here is derived from an EMBL/GenBank/DDBJ whole genome shotgun (WGS) entry which is preliminary data.</text>
</comment>
<proteinExistence type="predicted"/>
<dbReference type="PANTHER" id="PTHR36529:SF1">
    <property type="entry name" value="GLYCOSYLTRANSFERASE"/>
    <property type="match status" value="1"/>
</dbReference>
<dbReference type="EMBL" id="PVZG01000001">
    <property type="protein sequence ID" value="PRY33149.1"/>
    <property type="molecule type" value="Genomic_DNA"/>
</dbReference>
<dbReference type="Proteomes" id="UP000239209">
    <property type="component" value="Unassembled WGS sequence"/>
</dbReference>
<protein>
    <recommendedName>
        <fullName evidence="4">Glycosyltransferase</fullName>
    </recommendedName>
</protein>
<dbReference type="InterPro" id="IPR029044">
    <property type="entry name" value="Nucleotide-diphossugar_trans"/>
</dbReference>
<dbReference type="Gene3D" id="3.90.550.10">
    <property type="entry name" value="Spore Coat Polysaccharide Biosynthesis Protein SpsA, Chain A"/>
    <property type="match status" value="1"/>
</dbReference>
<dbReference type="AlphaFoldDB" id="A0A2T0SIC1"/>
<dbReference type="SUPFAM" id="SSF53448">
    <property type="entry name" value="Nucleotide-diphospho-sugar transferases"/>
    <property type="match status" value="1"/>
</dbReference>
<evidence type="ECO:0000313" key="3">
    <source>
        <dbReference type="Proteomes" id="UP000239209"/>
    </source>
</evidence>
<evidence type="ECO:0000313" key="2">
    <source>
        <dbReference type="EMBL" id="PRY33149.1"/>
    </source>
</evidence>
<name>A0A2T0SIC1_9ACTN</name>
<accession>A0A2T0SIC1</accession>
<reference evidence="2 3" key="1">
    <citation type="submission" date="2018-03" db="EMBL/GenBank/DDBJ databases">
        <title>Genomic Encyclopedia of Archaeal and Bacterial Type Strains, Phase II (KMG-II): from individual species to whole genera.</title>
        <authorList>
            <person name="Goeker M."/>
        </authorList>
    </citation>
    <scope>NUCLEOTIDE SEQUENCE [LARGE SCALE GENOMIC DNA]</scope>
    <source>
        <strain evidence="2 3">DSM 45348</strain>
    </source>
</reference>